<evidence type="ECO:0000313" key="2">
    <source>
        <dbReference type="Proteomes" id="UP001519460"/>
    </source>
</evidence>
<name>A0ABD0LX04_9CAEN</name>
<sequence length="98" mass="10396">MSIGGQKPAAVFSYLCAGHHLGGGVRGRTARDPIIEQIDLPVKRELQARGGKRLMNGDTKLAIATGQRHQGLRAANMAAGSSMWAGNETSAKNEVRVE</sequence>
<keyword evidence="2" id="KW-1185">Reference proteome</keyword>
<accession>A0ABD0LX04</accession>
<gene>
    <name evidence="1" type="ORF">BaRGS_00004474</name>
</gene>
<protein>
    <submittedName>
        <fullName evidence="1">Uncharacterized protein</fullName>
    </submittedName>
</protein>
<evidence type="ECO:0000313" key="1">
    <source>
        <dbReference type="EMBL" id="KAK7504170.1"/>
    </source>
</evidence>
<comment type="caution">
    <text evidence="1">The sequence shown here is derived from an EMBL/GenBank/DDBJ whole genome shotgun (WGS) entry which is preliminary data.</text>
</comment>
<dbReference type="EMBL" id="JACVVK020000016">
    <property type="protein sequence ID" value="KAK7504170.1"/>
    <property type="molecule type" value="Genomic_DNA"/>
</dbReference>
<dbReference type="AlphaFoldDB" id="A0ABD0LX04"/>
<proteinExistence type="predicted"/>
<organism evidence="1 2">
    <name type="scientific">Batillaria attramentaria</name>
    <dbReference type="NCBI Taxonomy" id="370345"/>
    <lineage>
        <taxon>Eukaryota</taxon>
        <taxon>Metazoa</taxon>
        <taxon>Spiralia</taxon>
        <taxon>Lophotrochozoa</taxon>
        <taxon>Mollusca</taxon>
        <taxon>Gastropoda</taxon>
        <taxon>Caenogastropoda</taxon>
        <taxon>Sorbeoconcha</taxon>
        <taxon>Cerithioidea</taxon>
        <taxon>Batillariidae</taxon>
        <taxon>Batillaria</taxon>
    </lineage>
</organism>
<reference evidence="1 2" key="1">
    <citation type="journal article" date="2023" name="Sci. Data">
        <title>Genome assembly of the Korean intertidal mud-creeper Batillaria attramentaria.</title>
        <authorList>
            <person name="Patra A.K."/>
            <person name="Ho P.T."/>
            <person name="Jun S."/>
            <person name="Lee S.J."/>
            <person name="Kim Y."/>
            <person name="Won Y.J."/>
        </authorList>
    </citation>
    <scope>NUCLEOTIDE SEQUENCE [LARGE SCALE GENOMIC DNA]</scope>
    <source>
        <strain evidence="1">Wonlab-2016</strain>
    </source>
</reference>
<dbReference type="Proteomes" id="UP001519460">
    <property type="component" value="Unassembled WGS sequence"/>
</dbReference>